<accession>A0AAW0ZC00</accession>
<keyword evidence="4" id="KW-0812">Transmembrane</keyword>
<dbReference type="PANTHER" id="PTHR10689">
    <property type="entry name" value="MICROSOMAL GLUTATHIONE S-TRANSFERASE 1"/>
    <property type="match status" value="1"/>
</dbReference>
<reference evidence="5 6" key="1">
    <citation type="submission" date="2024-05" db="EMBL/GenBank/DDBJ databases">
        <title>The nuclear and mitochondrial genome assemblies of Tetragonisca angustula (Apidae: Meliponini), a tiny yet remarkable pollinator in the Neotropics.</title>
        <authorList>
            <person name="Ferrari R."/>
            <person name="Ricardo P.C."/>
            <person name="Dias F.C."/>
            <person name="Araujo N.S."/>
            <person name="Soares D.O."/>
            <person name="Zhou Q.-S."/>
            <person name="Zhu C.-D."/>
            <person name="Coutinho L."/>
            <person name="Airas M.C."/>
            <person name="Batista T.M."/>
        </authorList>
    </citation>
    <scope>NUCLEOTIDE SEQUENCE [LARGE SCALE GENOMIC DNA]</scope>
    <source>
        <strain evidence="5">ASF017062</strain>
        <tissue evidence="5">Abdomen</tissue>
    </source>
</reference>
<keyword evidence="6" id="KW-1185">Reference proteome</keyword>
<evidence type="ECO:0000313" key="6">
    <source>
        <dbReference type="Proteomes" id="UP001432146"/>
    </source>
</evidence>
<sequence>MSTLNAPLVEPELFKTFAFWGSILAIKLLAMAPLTARYRFKNMVFSNIEDTKGLKGAKVNTNDPEVERDLLHGFLITVYQAISTVLYYY</sequence>
<comment type="subcellular location">
    <subcellularLocation>
        <location evidence="1">Endoplasmic reticulum membrane</location>
        <topology evidence="1">Multi-pass membrane protein</topology>
    </subcellularLocation>
</comment>
<evidence type="ECO:0000256" key="2">
    <source>
        <dbReference type="ARBA" id="ARBA00010459"/>
    </source>
</evidence>
<comment type="caution">
    <text evidence="5">The sequence shown here is derived from an EMBL/GenBank/DDBJ whole genome shotgun (WGS) entry which is preliminary data.</text>
</comment>
<keyword evidence="3" id="KW-0256">Endoplasmic reticulum</keyword>
<evidence type="ECO:0000256" key="1">
    <source>
        <dbReference type="ARBA" id="ARBA00004477"/>
    </source>
</evidence>
<dbReference type="AlphaFoldDB" id="A0AAW0ZC00"/>
<dbReference type="InterPro" id="IPR023352">
    <property type="entry name" value="MAPEG-like_dom_sf"/>
</dbReference>
<feature type="transmembrane region" description="Helical" evidence="4">
    <location>
        <begin position="17"/>
        <end position="36"/>
    </location>
</feature>
<dbReference type="InterPro" id="IPR040162">
    <property type="entry name" value="MGST1-like"/>
</dbReference>
<dbReference type="Gene3D" id="1.20.120.550">
    <property type="entry name" value="Membrane associated eicosanoid/glutathione metabolism-like domain"/>
    <property type="match status" value="1"/>
</dbReference>
<proteinExistence type="inferred from homology"/>
<gene>
    <name evidence="5" type="ORF">QLX08_010961</name>
</gene>
<dbReference type="SUPFAM" id="SSF161084">
    <property type="entry name" value="MAPEG domain-like"/>
    <property type="match status" value="1"/>
</dbReference>
<comment type="similarity">
    <text evidence="2">Belongs to the MAPEG family.</text>
</comment>
<evidence type="ECO:0000256" key="3">
    <source>
        <dbReference type="ARBA" id="ARBA00022824"/>
    </source>
</evidence>
<name>A0AAW0ZC00_9HYME</name>
<evidence type="ECO:0000313" key="5">
    <source>
        <dbReference type="EMBL" id="KAK9294401.1"/>
    </source>
</evidence>
<protein>
    <submittedName>
        <fullName evidence="5">Uncharacterized protein</fullName>
    </submittedName>
</protein>
<dbReference type="EMBL" id="JAWNGG020000319">
    <property type="protein sequence ID" value="KAK9294401.1"/>
    <property type="molecule type" value="Genomic_DNA"/>
</dbReference>
<dbReference type="PANTHER" id="PTHR10689:SF6">
    <property type="entry name" value="MICROSOMAL GLUTATHIONE S-TRANSFERASE 1"/>
    <property type="match status" value="1"/>
</dbReference>
<organism evidence="5 6">
    <name type="scientific">Tetragonisca angustula</name>
    <dbReference type="NCBI Taxonomy" id="166442"/>
    <lineage>
        <taxon>Eukaryota</taxon>
        <taxon>Metazoa</taxon>
        <taxon>Ecdysozoa</taxon>
        <taxon>Arthropoda</taxon>
        <taxon>Hexapoda</taxon>
        <taxon>Insecta</taxon>
        <taxon>Pterygota</taxon>
        <taxon>Neoptera</taxon>
        <taxon>Endopterygota</taxon>
        <taxon>Hymenoptera</taxon>
        <taxon>Apocrita</taxon>
        <taxon>Aculeata</taxon>
        <taxon>Apoidea</taxon>
        <taxon>Anthophila</taxon>
        <taxon>Apidae</taxon>
        <taxon>Tetragonisca</taxon>
    </lineage>
</organism>
<keyword evidence="4" id="KW-0472">Membrane</keyword>
<dbReference type="Proteomes" id="UP001432146">
    <property type="component" value="Unassembled WGS sequence"/>
</dbReference>
<evidence type="ECO:0000256" key="4">
    <source>
        <dbReference type="SAM" id="Phobius"/>
    </source>
</evidence>
<dbReference type="GO" id="GO:0005789">
    <property type="term" value="C:endoplasmic reticulum membrane"/>
    <property type="evidence" value="ECO:0007669"/>
    <property type="project" value="UniProtKB-SubCell"/>
</dbReference>
<keyword evidence="4" id="KW-1133">Transmembrane helix</keyword>